<evidence type="ECO:0000313" key="5">
    <source>
        <dbReference type="Ensembl" id="ENSCRFP00000011866.1"/>
    </source>
</evidence>
<dbReference type="GO" id="GO:0003779">
    <property type="term" value="F:actin binding"/>
    <property type="evidence" value="ECO:0007669"/>
    <property type="project" value="UniProtKB-KW"/>
</dbReference>
<sequence>MSHQGPACGAGAAPGQAPRGLVSVPCPAQPVPTEPRTALGLPSRHCRSTWGWVGTSCSEQSQRCRISRVERDFQQSQRRRISRVEREFQQSQRCRISRVEREFQQSQRCRISRRDRVQKKTFTKWVNKHLIKRHVNDLYEDLRDGHNLISLLEVLSGDTLPREKGRMRFHKLQNVQIALNYLKHRQVRMGWDPRDAHTPPGPRCSPPRP</sequence>
<keyword evidence="1" id="KW-0677">Repeat</keyword>
<proteinExistence type="predicted"/>
<evidence type="ECO:0000259" key="4">
    <source>
        <dbReference type="PROSITE" id="PS50021"/>
    </source>
</evidence>
<name>A0A8C3QWR2_9PASS</name>
<accession>A0A8C3QWR2</accession>
<dbReference type="InterPro" id="IPR001715">
    <property type="entry name" value="CH_dom"/>
</dbReference>
<protein>
    <recommendedName>
        <fullName evidence="4">Calponin-homology (CH) domain-containing protein</fullName>
    </recommendedName>
</protein>
<reference evidence="5" key="2">
    <citation type="submission" date="2025-09" db="UniProtKB">
        <authorList>
            <consortium name="Ensembl"/>
        </authorList>
    </citation>
    <scope>IDENTIFICATION</scope>
</reference>
<evidence type="ECO:0000313" key="6">
    <source>
        <dbReference type="Proteomes" id="UP000694396"/>
    </source>
</evidence>
<reference evidence="5" key="1">
    <citation type="submission" date="2025-08" db="UniProtKB">
        <authorList>
            <consortium name="Ensembl"/>
        </authorList>
    </citation>
    <scope>IDENTIFICATION</scope>
</reference>
<evidence type="ECO:0000256" key="1">
    <source>
        <dbReference type="ARBA" id="ARBA00022737"/>
    </source>
</evidence>
<feature type="region of interest" description="Disordered" evidence="3">
    <location>
        <begin position="190"/>
        <end position="209"/>
    </location>
</feature>
<keyword evidence="6" id="KW-1185">Reference proteome</keyword>
<dbReference type="SMART" id="SM00033">
    <property type="entry name" value="CH"/>
    <property type="match status" value="1"/>
</dbReference>
<organism evidence="5 6">
    <name type="scientific">Cyanoderma ruficeps</name>
    <name type="common">rufous-capped babbler</name>
    <dbReference type="NCBI Taxonomy" id="181631"/>
    <lineage>
        <taxon>Eukaryota</taxon>
        <taxon>Metazoa</taxon>
        <taxon>Chordata</taxon>
        <taxon>Craniata</taxon>
        <taxon>Vertebrata</taxon>
        <taxon>Euteleostomi</taxon>
        <taxon>Archelosauria</taxon>
        <taxon>Archosauria</taxon>
        <taxon>Dinosauria</taxon>
        <taxon>Saurischia</taxon>
        <taxon>Theropoda</taxon>
        <taxon>Coelurosauria</taxon>
        <taxon>Aves</taxon>
        <taxon>Neognathae</taxon>
        <taxon>Neoaves</taxon>
        <taxon>Telluraves</taxon>
        <taxon>Australaves</taxon>
        <taxon>Passeriformes</taxon>
        <taxon>Sylvioidea</taxon>
        <taxon>Timaliidae</taxon>
        <taxon>Cyanoderma</taxon>
    </lineage>
</organism>
<dbReference type="PROSITE" id="PS50021">
    <property type="entry name" value="CH"/>
    <property type="match status" value="1"/>
</dbReference>
<dbReference type="Proteomes" id="UP000694396">
    <property type="component" value="Unplaced"/>
</dbReference>
<dbReference type="Gene3D" id="1.10.418.10">
    <property type="entry name" value="Calponin-like domain"/>
    <property type="match status" value="1"/>
</dbReference>
<evidence type="ECO:0000256" key="2">
    <source>
        <dbReference type="ARBA" id="ARBA00023203"/>
    </source>
</evidence>
<dbReference type="PROSITE" id="PS00019">
    <property type="entry name" value="ACTININ_1"/>
    <property type="match status" value="1"/>
</dbReference>
<feature type="compositionally biased region" description="Pro residues" evidence="3">
    <location>
        <begin position="199"/>
        <end position="209"/>
    </location>
</feature>
<keyword evidence="2" id="KW-0009">Actin-binding</keyword>
<feature type="domain" description="Calponin-homology (CH)" evidence="4">
    <location>
        <begin position="116"/>
        <end position="209"/>
    </location>
</feature>
<dbReference type="AlphaFoldDB" id="A0A8C3QWR2"/>
<evidence type="ECO:0000256" key="3">
    <source>
        <dbReference type="SAM" id="MobiDB-lite"/>
    </source>
</evidence>
<dbReference type="InterPro" id="IPR036872">
    <property type="entry name" value="CH_dom_sf"/>
</dbReference>
<dbReference type="Pfam" id="PF00307">
    <property type="entry name" value="CH"/>
    <property type="match status" value="1"/>
</dbReference>
<dbReference type="InterPro" id="IPR001589">
    <property type="entry name" value="Actinin_actin-bd_CS"/>
</dbReference>
<dbReference type="Ensembl" id="ENSCRFT00000012273.1">
    <property type="protein sequence ID" value="ENSCRFP00000011866.1"/>
    <property type="gene ID" value="ENSCRFG00000009201.1"/>
</dbReference>
<dbReference type="SUPFAM" id="SSF47576">
    <property type="entry name" value="Calponin-homology domain, CH-domain"/>
    <property type="match status" value="1"/>
</dbReference>
<dbReference type="PANTHER" id="PTHR11915">
    <property type="entry name" value="SPECTRIN/FILAMIN RELATED CYTOSKELETAL PROTEIN"/>
    <property type="match status" value="1"/>
</dbReference>